<name>A0ABW9XCI3_9SPHN</name>
<dbReference type="RefSeq" id="WP_161717486.1">
    <property type="nucleotide sequence ID" value="NZ_JAAAPO010000002.1"/>
</dbReference>
<feature type="transmembrane region" description="Helical" evidence="2">
    <location>
        <begin position="7"/>
        <end position="27"/>
    </location>
</feature>
<evidence type="ECO:0008006" key="5">
    <source>
        <dbReference type="Google" id="ProtNLM"/>
    </source>
</evidence>
<keyword evidence="2" id="KW-0812">Transmembrane</keyword>
<gene>
    <name evidence="3" type="ORF">GTZ99_06770</name>
</gene>
<evidence type="ECO:0000256" key="1">
    <source>
        <dbReference type="SAM" id="MobiDB-lite"/>
    </source>
</evidence>
<comment type="caution">
    <text evidence="3">The sequence shown here is derived from an EMBL/GenBank/DDBJ whole genome shotgun (WGS) entry which is preliminary data.</text>
</comment>
<evidence type="ECO:0000256" key="2">
    <source>
        <dbReference type="SAM" id="Phobius"/>
    </source>
</evidence>
<proteinExistence type="predicted"/>
<evidence type="ECO:0000313" key="3">
    <source>
        <dbReference type="EMBL" id="NBC36259.1"/>
    </source>
</evidence>
<feature type="transmembrane region" description="Helical" evidence="2">
    <location>
        <begin position="47"/>
        <end position="69"/>
    </location>
</feature>
<organism evidence="3 4">
    <name type="scientific">Novosphingobium ovatum</name>
    <dbReference type="NCBI Taxonomy" id="1908523"/>
    <lineage>
        <taxon>Bacteria</taxon>
        <taxon>Pseudomonadati</taxon>
        <taxon>Pseudomonadota</taxon>
        <taxon>Alphaproteobacteria</taxon>
        <taxon>Sphingomonadales</taxon>
        <taxon>Sphingomonadaceae</taxon>
        <taxon>Novosphingobium</taxon>
    </lineage>
</organism>
<keyword evidence="2" id="KW-0472">Membrane</keyword>
<evidence type="ECO:0000313" key="4">
    <source>
        <dbReference type="Proteomes" id="UP000753724"/>
    </source>
</evidence>
<dbReference type="Proteomes" id="UP000753724">
    <property type="component" value="Unassembled WGS sequence"/>
</dbReference>
<dbReference type="EMBL" id="JAAAPO010000002">
    <property type="protein sequence ID" value="NBC36259.1"/>
    <property type="molecule type" value="Genomic_DNA"/>
</dbReference>
<protein>
    <recommendedName>
        <fullName evidence="5">Superfamily III holin-X</fullName>
    </recommendedName>
</protein>
<reference evidence="4" key="1">
    <citation type="submission" date="2020-01" db="EMBL/GenBank/DDBJ databases">
        <title>Sphingomonas sp. strain CSW-10.</title>
        <authorList>
            <person name="Chen W.-M."/>
        </authorList>
    </citation>
    <scope>NUCLEOTIDE SEQUENCE [LARGE SCALE GENOMIC DNA]</scope>
    <source>
        <strain evidence="4">FSY-8</strain>
    </source>
</reference>
<accession>A0ABW9XCI3</accession>
<keyword evidence="2" id="KW-1133">Transmembrane helix</keyword>
<feature type="region of interest" description="Disordered" evidence="1">
    <location>
        <begin position="113"/>
        <end position="137"/>
    </location>
</feature>
<keyword evidence="4" id="KW-1185">Reference proteome</keyword>
<sequence>MLDIFDLIGSVLRNTLVVAVAALWGWTSTLFQGQWAAFLAMFGTGGRVAAVVIVALVVLAGFVALVSLVRGMATQSVRKATRRLYGAEDPLAHEAFDPDAIIARHIAARNAEHHRKRRLQPTPVTPAGFGRKGLAAV</sequence>